<name>A0A9P5S1R0_9FUNG</name>
<feature type="compositionally biased region" description="Acidic residues" evidence="1">
    <location>
        <begin position="328"/>
        <end position="339"/>
    </location>
</feature>
<evidence type="ECO:0000256" key="2">
    <source>
        <dbReference type="SAM" id="SignalP"/>
    </source>
</evidence>
<dbReference type="Proteomes" id="UP000748756">
    <property type="component" value="Unassembled WGS sequence"/>
</dbReference>
<dbReference type="AlphaFoldDB" id="A0A9P5S1R0"/>
<protein>
    <submittedName>
        <fullName evidence="3">Uncharacterized protein</fullName>
    </submittedName>
</protein>
<evidence type="ECO:0000313" key="3">
    <source>
        <dbReference type="EMBL" id="KAF9151412.1"/>
    </source>
</evidence>
<reference evidence="3" key="1">
    <citation type="journal article" date="2020" name="Fungal Divers.">
        <title>Resolving the Mortierellaceae phylogeny through synthesis of multi-gene phylogenetics and phylogenomics.</title>
        <authorList>
            <person name="Vandepol N."/>
            <person name="Liber J."/>
            <person name="Desiro A."/>
            <person name="Na H."/>
            <person name="Kennedy M."/>
            <person name="Barry K."/>
            <person name="Grigoriev I.V."/>
            <person name="Miller A.N."/>
            <person name="O'Donnell K."/>
            <person name="Stajich J.E."/>
            <person name="Bonito G."/>
        </authorList>
    </citation>
    <scope>NUCLEOTIDE SEQUENCE</scope>
    <source>
        <strain evidence="3">NRRL 6426</strain>
    </source>
</reference>
<organism evidence="3 4">
    <name type="scientific">Linnemannia schmuckeri</name>
    <dbReference type="NCBI Taxonomy" id="64567"/>
    <lineage>
        <taxon>Eukaryota</taxon>
        <taxon>Fungi</taxon>
        <taxon>Fungi incertae sedis</taxon>
        <taxon>Mucoromycota</taxon>
        <taxon>Mortierellomycotina</taxon>
        <taxon>Mortierellomycetes</taxon>
        <taxon>Mortierellales</taxon>
        <taxon>Mortierellaceae</taxon>
        <taxon>Linnemannia</taxon>
    </lineage>
</organism>
<keyword evidence="2" id="KW-0732">Signal</keyword>
<sequence length="358" mass="37570">MKIASLSVGLAAIAVVAAQAADPLVAYGAQTTYEWAQQVGEKNDLVYQLEESYSQISELEFRAQFLSRPEQKADIEATATANGGEFNAEFICETGFKMIQGALQQVVQAVSTVPAPGFLPINMFMDRATTLLAEASKKGGPSNIGGTFLATDAVLTMLNLVSSASPDIFPSTIGQALKNTKEGLGNMLMCSTAGAASIEQASCFEIADIYRAIVADVLANVPTVPADASEDLQRYSAGAQAILQVISKNSIAAKNEALLNSRPIFAAELLDTYRIEMIRAGAKDDVQNYAVSSLSLVIGSSNALEACLSIAADPAAAIDDLNDELDALEDEDEADEDDEPKVADPAKPQADAPPVPAA</sequence>
<dbReference type="OrthoDB" id="2427107at2759"/>
<feature type="chain" id="PRO_5040290012" evidence="2">
    <location>
        <begin position="21"/>
        <end position="358"/>
    </location>
</feature>
<evidence type="ECO:0000256" key="1">
    <source>
        <dbReference type="SAM" id="MobiDB-lite"/>
    </source>
</evidence>
<evidence type="ECO:0000313" key="4">
    <source>
        <dbReference type="Proteomes" id="UP000748756"/>
    </source>
</evidence>
<keyword evidence="4" id="KW-1185">Reference proteome</keyword>
<proteinExistence type="predicted"/>
<comment type="caution">
    <text evidence="3">The sequence shown here is derived from an EMBL/GenBank/DDBJ whole genome shotgun (WGS) entry which is preliminary data.</text>
</comment>
<gene>
    <name evidence="3" type="ORF">BG015_006703</name>
</gene>
<dbReference type="EMBL" id="JAAAUQ010000324">
    <property type="protein sequence ID" value="KAF9151412.1"/>
    <property type="molecule type" value="Genomic_DNA"/>
</dbReference>
<feature type="region of interest" description="Disordered" evidence="1">
    <location>
        <begin position="328"/>
        <end position="358"/>
    </location>
</feature>
<feature type="signal peptide" evidence="2">
    <location>
        <begin position="1"/>
        <end position="20"/>
    </location>
</feature>
<accession>A0A9P5S1R0</accession>